<dbReference type="PATRIC" id="fig|1095729.3.peg.1134"/>
<accession>I0SEA2</accession>
<evidence type="ECO:0000313" key="1">
    <source>
        <dbReference type="EMBL" id="EID21705.1"/>
    </source>
</evidence>
<keyword evidence="2" id="KW-1185">Reference proteome</keyword>
<reference evidence="1 2" key="1">
    <citation type="submission" date="2012-01" db="EMBL/GenBank/DDBJ databases">
        <authorList>
            <person name="Harkins D.M."/>
            <person name="Madupu R."/>
            <person name="Durkin A.S."/>
            <person name="Torralba M."/>
            <person name="Methe B."/>
            <person name="Sutton G.G."/>
            <person name="Nelson K.E."/>
        </authorList>
    </citation>
    <scope>NUCLEOTIDE SEQUENCE [LARGE SCALE GENOMIC DNA]</scope>
    <source>
        <strain evidence="1 2">CCUG 39159</strain>
    </source>
</reference>
<comment type="caution">
    <text evidence="1">The sequence shown here is derived from an EMBL/GenBank/DDBJ whole genome shotgun (WGS) entry which is preliminary data.</text>
</comment>
<organism evidence="1 2">
    <name type="scientific">Streptococcus anginosus subsp. whileyi CCUG 39159</name>
    <dbReference type="NCBI Taxonomy" id="1095729"/>
    <lineage>
        <taxon>Bacteria</taxon>
        <taxon>Bacillati</taxon>
        <taxon>Bacillota</taxon>
        <taxon>Bacilli</taxon>
        <taxon>Lactobacillales</taxon>
        <taxon>Streptococcaceae</taxon>
        <taxon>Streptococcus</taxon>
        <taxon>Streptococcus anginosus group</taxon>
    </lineage>
</organism>
<proteinExistence type="predicted"/>
<protein>
    <submittedName>
        <fullName evidence="1">Uncharacterized protein</fullName>
    </submittedName>
</protein>
<dbReference type="AlphaFoldDB" id="I0SEA2"/>
<evidence type="ECO:0000313" key="2">
    <source>
        <dbReference type="Proteomes" id="UP000003245"/>
    </source>
</evidence>
<dbReference type="EMBL" id="AICP01000040">
    <property type="protein sequence ID" value="EID21705.1"/>
    <property type="molecule type" value="Genomic_DNA"/>
</dbReference>
<name>I0SEA2_STRAP</name>
<sequence length="62" mass="7087">MLILLYRTFFVKDFVLKKKLEEKFLASIIYALCLQSAAVWRNSLGASVLMNHCGATKSKTFK</sequence>
<dbReference type="Proteomes" id="UP000003245">
    <property type="component" value="Unassembled WGS sequence"/>
</dbReference>
<gene>
    <name evidence="1" type="ORF">HMPREF1043_1357</name>
</gene>